<dbReference type="EMBL" id="FNOX01000003">
    <property type="protein sequence ID" value="SDY29376.1"/>
    <property type="molecule type" value="Genomic_DNA"/>
</dbReference>
<keyword evidence="1" id="KW-1133">Transmembrane helix</keyword>
<dbReference type="Proteomes" id="UP000182902">
    <property type="component" value="Unassembled WGS sequence"/>
</dbReference>
<evidence type="ECO:0000256" key="1">
    <source>
        <dbReference type="SAM" id="Phobius"/>
    </source>
</evidence>
<sequence>MVRKIVGLFFLLAGLAVFAGAIAVEIAWLGICFGTVIIGLLLLFMAPTILLLPVNLGFVTGMAIWGAGMAMITSDGESRSDTLKKFNSLEPGIADSKVAAFINPQLQQIREFGYSQNIDIVVVAYYMALVSMLTKKRLSLADLKPTCHGIYPSRPMDVDNAFHGAITNHAKYSEIYKSIRSHVRDEIKNGQGEFLVRYAQRMTSEAIPF</sequence>
<keyword evidence="1" id="KW-0812">Transmembrane</keyword>
<name>A0A1H3INL5_9PSED</name>
<keyword evidence="1" id="KW-0472">Membrane</keyword>
<organism evidence="2 3">
    <name type="scientific">Pseudomonas salomonii</name>
    <dbReference type="NCBI Taxonomy" id="191391"/>
    <lineage>
        <taxon>Bacteria</taxon>
        <taxon>Pseudomonadati</taxon>
        <taxon>Pseudomonadota</taxon>
        <taxon>Gammaproteobacteria</taxon>
        <taxon>Pseudomonadales</taxon>
        <taxon>Pseudomonadaceae</taxon>
        <taxon>Pseudomonas</taxon>
    </lineage>
</organism>
<protein>
    <submittedName>
        <fullName evidence="2">Uncharacterized protein</fullName>
    </submittedName>
</protein>
<evidence type="ECO:0000313" key="3">
    <source>
        <dbReference type="Proteomes" id="UP000182902"/>
    </source>
</evidence>
<gene>
    <name evidence="2" type="ORF">SAMN05216247_103317</name>
</gene>
<reference evidence="2 3" key="1">
    <citation type="submission" date="2016-10" db="EMBL/GenBank/DDBJ databases">
        <authorList>
            <person name="de Groot N.N."/>
        </authorList>
    </citation>
    <scope>NUCLEOTIDE SEQUENCE [LARGE SCALE GENOMIC DNA]</scope>
    <source>
        <strain evidence="2 3">ICMP 14252</strain>
    </source>
</reference>
<proteinExistence type="predicted"/>
<evidence type="ECO:0000313" key="2">
    <source>
        <dbReference type="EMBL" id="SDY29376.1"/>
    </source>
</evidence>
<accession>A0A1H3INL5</accession>
<feature type="transmembrane region" description="Helical" evidence="1">
    <location>
        <begin position="33"/>
        <end position="52"/>
    </location>
</feature>
<dbReference type="AlphaFoldDB" id="A0A1H3INL5"/>